<dbReference type="PROSITE" id="PS51257">
    <property type="entry name" value="PROKAR_LIPOPROTEIN"/>
    <property type="match status" value="1"/>
</dbReference>
<gene>
    <name evidence="6" type="ORF">KCX82_10880</name>
</gene>
<evidence type="ECO:0000313" key="6">
    <source>
        <dbReference type="EMBL" id="MBR0598381.1"/>
    </source>
</evidence>
<keyword evidence="7" id="KW-1185">Reference proteome</keyword>
<dbReference type="RefSeq" id="WP_227018506.1">
    <property type="nucleotide sequence ID" value="NZ_JAGSND010000006.1"/>
</dbReference>
<sequence length="357" mass="38866">MKKFLAIMLVLSMVLALFASCGGSESADKGDQAPAQGFKVASHNAEIEGNPYRVVYENQLLEAIEGYKADGIVSEFASFTSNNDSAVESQQVEQTINDGYDLIMINPIAATGLDPVIAKAKEAGITYINADCVYNSNDIINVTVDQEAWARINVEWAVETLGSGSKIVLFNGIDGNSASELRKAVYHEVCDKNNVEIVKEFAHGWDDTQAQQQMAQIISSGVKFDGIVNQEGANGIMNAIEEAKIPYPGCITSSEEVRWIRKAAAINEKELVMPFIIVENPPGIGATALAVGLNLLQGHKLDDSKLAEWNNIKYTPSWIMTYDNMGEKLDSIKDLPDSTSVSSYMSLDEARAAYFVD</sequence>
<evidence type="ECO:0000256" key="1">
    <source>
        <dbReference type="ARBA" id="ARBA00004196"/>
    </source>
</evidence>
<dbReference type="PANTHER" id="PTHR46847:SF1">
    <property type="entry name" value="D-ALLOSE-BINDING PERIPLASMIC PROTEIN-RELATED"/>
    <property type="match status" value="1"/>
</dbReference>
<comment type="subcellular location">
    <subcellularLocation>
        <location evidence="1">Cell envelope</location>
    </subcellularLocation>
</comment>
<accession>A0A8J7W3F3</accession>
<protein>
    <submittedName>
        <fullName evidence="6">Substrate-binding domain-containing protein</fullName>
    </submittedName>
</protein>
<feature type="signal peptide" evidence="4">
    <location>
        <begin position="1"/>
        <end position="19"/>
    </location>
</feature>
<dbReference type="GO" id="GO:0030313">
    <property type="term" value="C:cell envelope"/>
    <property type="evidence" value="ECO:0007669"/>
    <property type="project" value="UniProtKB-SubCell"/>
</dbReference>
<evidence type="ECO:0000256" key="3">
    <source>
        <dbReference type="ARBA" id="ARBA00022729"/>
    </source>
</evidence>
<dbReference type="PANTHER" id="PTHR46847">
    <property type="entry name" value="D-ALLOSE-BINDING PERIPLASMIC PROTEIN-RELATED"/>
    <property type="match status" value="1"/>
</dbReference>
<dbReference type="EMBL" id="JAGSND010000006">
    <property type="protein sequence ID" value="MBR0598381.1"/>
    <property type="molecule type" value="Genomic_DNA"/>
</dbReference>
<keyword evidence="3 4" id="KW-0732">Signal</keyword>
<comment type="similarity">
    <text evidence="2">Belongs to the bacterial solute-binding protein 2 family.</text>
</comment>
<name>A0A8J7W3F3_9FIRM</name>
<dbReference type="AlphaFoldDB" id="A0A8J7W3F3"/>
<comment type="caution">
    <text evidence="6">The sequence shown here is derived from an EMBL/GenBank/DDBJ whole genome shotgun (WGS) entry which is preliminary data.</text>
</comment>
<dbReference type="GO" id="GO:0030246">
    <property type="term" value="F:carbohydrate binding"/>
    <property type="evidence" value="ECO:0007669"/>
    <property type="project" value="UniProtKB-ARBA"/>
</dbReference>
<reference evidence="6" key="1">
    <citation type="submission" date="2021-04" db="EMBL/GenBank/DDBJ databases">
        <title>Sinoanaerobacter chloroacetimidivorans sp. nov., an obligate anaerobic bacterium isolated from anaerobic sludge.</title>
        <authorList>
            <person name="Bao Y."/>
        </authorList>
    </citation>
    <scope>NUCLEOTIDE SEQUENCE</scope>
    <source>
        <strain evidence="6">BAD-6</strain>
    </source>
</reference>
<dbReference type="InterPro" id="IPR025997">
    <property type="entry name" value="SBP_2_dom"/>
</dbReference>
<dbReference type="Proteomes" id="UP000675664">
    <property type="component" value="Unassembled WGS sequence"/>
</dbReference>
<evidence type="ECO:0000259" key="5">
    <source>
        <dbReference type="Pfam" id="PF13407"/>
    </source>
</evidence>
<evidence type="ECO:0000313" key="7">
    <source>
        <dbReference type="Proteomes" id="UP000675664"/>
    </source>
</evidence>
<dbReference type="Gene3D" id="3.40.50.2300">
    <property type="match status" value="2"/>
</dbReference>
<organism evidence="6 7">
    <name type="scientific">Sinanaerobacter chloroacetimidivorans</name>
    <dbReference type="NCBI Taxonomy" id="2818044"/>
    <lineage>
        <taxon>Bacteria</taxon>
        <taxon>Bacillati</taxon>
        <taxon>Bacillota</taxon>
        <taxon>Clostridia</taxon>
        <taxon>Peptostreptococcales</taxon>
        <taxon>Anaerovoracaceae</taxon>
        <taxon>Sinanaerobacter</taxon>
    </lineage>
</organism>
<feature type="domain" description="Periplasmic binding protein" evidence="5">
    <location>
        <begin position="49"/>
        <end position="299"/>
    </location>
</feature>
<dbReference type="SUPFAM" id="SSF53822">
    <property type="entry name" value="Periplasmic binding protein-like I"/>
    <property type="match status" value="1"/>
</dbReference>
<proteinExistence type="inferred from homology"/>
<evidence type="ECO:0000256" key="2">
    <source>
        <dbReference type="ARBA" id="ARBA00007639"/>
    </source>
</evidence>
<dbReference type="InterPro" id="IPR028082">
    <property type="entry name" value="Peripla_BP_I"/>
</dbReference>
<reference evidence="6" key="2">
    <citation type="submission" date="2021-04" db="EMBL/GenBank/DDBJ databases">
        <authorList>
            <person name="Liu J."/>
        </authorList>
    </citation>
    <scope>NUCLEOTIDE SEQUENCE</scope>
    <source>
        <strain evidence="6">BAD-6</strain>
    </source>
</reference>
<evidence type="ECO:0000256" key="4">
    <source>
        <dbReference type="SAM" id="SignalP"/>
    </source>
</evidence>
<feature type="chain" id="PRO_5038582470" evidence="4">
    <location>
        <begin position="20"/>
        <end position="357"/>
    </location>
</feature>
<dbReference type="Pfam" id="PF13407">
    <property type="entry name" value="Peripla_BP_4"/>
    <property type="match status" value="1"/>
</dbReference>